<feature type="transmembrane region" description="Helical" evidence="6">
    <location>
        <begin position="138"/>
        <end position="156"/>
    </location>
</feature>
<evidence type="ECO:0008006" key="9">
    <source>
        <dbReference type="Google" id="ProtNLM"/>
    </source>
</evidence>
<dbReference type="PANTHER" id="PTHR33545">
    <property type="entry name" value="UPF0750 MEMBRANE PROTEIN YITT-RELATED"/>
    <property type="match status" value="1"/>
</dbReference>
<keyword evidence="3 6" id="KW-0812">Transmembrane</keyword>
<evidence type="ECO:0000256" key="5">
    <source>
        <dbReference type="ARBA" id="ARBA00023136"/>
    </source>
</evidence>
<dbReference type="InterPro" id="IPR051461">
    <property type="entry name" value="UPF0750_membrane"/>
</dbReference>
<evidence type="ECO:0000256" key="6">
    <source>
        <dbReference type="SAM" id="Phobius"/>
    </source>
</evidence>
<comment type="caution">
    <text evidence="7">The sequence shown here is derived from an EMBL/GenBank/DDBJ whole genome shotgun (WGS) entry which is preliminary data.</text>
</comment>
<keyword evidence="4 6" id="KW-1133">Transmembrane helix</keyword>
<sequence length="232" mass="25465">MERTRPASHHPCERLIILPHTPAMPVTPVAPVSALHHGPGEDVLALFTGTLFVSMTMVLYAQAGLLTGSTAGIAFLLHYLSGWPFGLVFFVINLPFYWFSWQRMGREFTLKTFAAVGMLSLLTDFAPQVMHIDYLHPLYAALLGGFLLGTGCLFLARHRASLGGATIVSLYLQQAHGIRAGKVHMIIDCAIVAMAFFVVPPERVAYSILGAIAMSLFLWINHRPGRYMGGVR</sequence>
<gene>
    <name evidence="7" type="ORF">DD235_02970</name>
</gene>
<evidence type="ECO:0000313" key="8">
    <source>
        <dbReference type="Proteomes" id="UP000245212"/>
    </source>
</evidence>
<dbReference type="EMBL" id="QETA01000001">
    <property type="protein sequence ID" value="PWF25137.1"/>
    <property type="molecule type" value="Genomic_DNA"/>
</dbReference>
<dbReference type="GO" id="GO:0005886">
    <property type="term" value="C:plasma membrane"/>
    <property type="evidence" value="ECO:0007669"/>
    <property type="project" value="UniProtKB-SubCell"/>
</dbReference>
<keyword evidence="5 6" id="KW-0472">Membrane</keyword>
<keyword evidence="2" id="KW-1003">Cell membrane</keyword>
<evidence type="ECO:0000313" key="7">
    <source>
        <dbReference type="EMBL" id="PWF25137.1"/>
    </source>
</evidence>
<dbReference type="Proteomes" id="UP000245212">
    <property type="component" value="Unassembled WGS sequence"/>
</dbReference>
<accession>A0A2V1K6I7</accession>
<dbReference type="InterPro" id="IPR003740">
    <property type="entry name" value="YitT"/>
</dbReference>
<protein>
    <recommendedName>
        <fullName evidence="9">YitT family protein</fullName>
    </recommendedName>
</protein>
<name>A0A2V1K6I7_9BURK</name>
<dbReference type="PANTHER" id="PTHR33545:SF5">
    <property type="entry name" value="UPF0750 MEMBRANE PROTEIN YITT"/>
    <property type="match status" value="1"/>
</dbReference>
<comment type="subcellular location">
    <subcellularLocation>
        <location evidence="1">Cell membrane</location>
        <topology evidence="1">Multi-pass membrane protein</topology>
    </subcellularLocation>
</comment>
<reference evidence="8" key="1">
    <citation type="submission" date="2018-05" db="EMBL/GenBank/DDBJ databases">
        <authorList>
            <person name="Li Y."/>
        </authorList>
    </citation>
    <scope>NUCLEOTIDE SEQUENCE [LARGE SCALE GENOMIC DNA]</scope>
    <source>
        <strain evidence="8">3d-2-2</strain>
    </source>
</reference>
<proteinExistence type="predicted"/>
<evidence type="ECO:0000256" key="2">
    <source>
        <dbReference type="ARBA" id="ARBA00022475"/>
    </source>
</evidence>
<feature type="transmembrane region" description="Helical" evidence="6">
    <location>
        <begin position="73"/>
        <end position="96"/>
    </location>
</feature>
<evidence type="ECO:0000256" key="1">
    <source>
        <dbReference type="ARBA" id="ARBA00004651"/>
    </source>
</evidence>
<dbReference type="Pfam" id="PF02588">
    <property type="entry name" value="YitT_membrane"/>
    <property type="match status" value="1"/>
</dbReference>
<dbReference type="AlphaFoldDB" id="A0A2V1K6I7"/>
<evidence type="ECO:0000256" key="3">
    <source>
        <dbReference type="ARBA" id="ARBA00022692"/>
    </source>
</evidence>
<feature type="transmembrane region" description="Helical" evidence="6">
    <location>
        <begin position="177"/>
        <end position="198"/>
    </location>
</feature>
<evidence type="ECO:0000256" key="4">
    <source>
        <dbReference type="ARBA" id="ARBA00022989"/>
    </source>
</evidence>
<feature type="transmembrane region" description="Helical" evidence="6">
    <location>
        <begin position="43"/>
        <end position="61"/>
    </location>
</feature>
<organism evidence="7 8">
    <name type="scientific">Corticimicrobacter populi</name>
    <dbReference type="NCBI Taxonomy" id="2175229"/>
    <lineage>
        <taxon>Bacteria</taxon>
        <taxon>Pseudomonadati</taxon>
        <taxon>Pseudomonadota</taxon>
        <taxon>Betaproteobacteria</taxon>
        <taxon>Burkholderiales</taxon>
        <taxon>Alcaligenaceae</taxon>
        <taxon>Corticimicrobacter</taxon>
    </lineage>
</organism>
<feature type="transmembrane region" description="Helical" evidence="6">
    <location>
        <begin position="204"/>
        <end position="222"/>
    </location>
</feature>
<keyword evidence="8" id="KW-1185">Reference proteome</keyword>
<feature type="transmembrane region" description="Helical" evidence="6">
    <location>
        <begin position="108"/>
        <end position="126"/>
    </location>
</feature>